<gene>
    <name evidence="5" type="ORF">EOD41_16985</name>
</gene>
<evidence type="ECO:0000259" key="4">
    <source>
        <dbReference type="SMART" id="SM00822"/>
    </source>
</evidence>
<organism evidence="5 6">
    <name type="scientific">Mucilaginibacter limnophilus</name>
    <dbReference type="NCBI Taxonomy" id="1932778"/>
    <lineage>
        <taxon>Bacteria</taxon>
        <taxon>Pseudomonadati</taxon>
        <taxon>Bacteroidota</taxon>
        <taxon>Sphingobacteriia</taxon>
        <taxon>Sphingobacteriales</taxon>
        <taxon>Sphingobacteriaceae</taxon>
        <taxon>Mucilaginibacter</taxon>
    </lineage>
</organism>
<dbReference type="Pfam" id="PF00106">
    <property type="entry name" value="adh_short"/>
    <property type="match status" value="1"/>
</dbReference>
<dbReference type="SUPFAM" id="SSF51735">
    <property type="entry name" value="NAD(P)-binding Rossmann-fold domains"/>
    <property type="match status" value="1"/>
</dbReference>
<dbReference type="RefSeq" id="WP_127707122.1">
    <property type="nucleotide sequence ID" value="NZ_SACK01000008.1"/>
</dbReference>
<name>A0A3S3TF93_9SPHI</name>
<dbReference type="CDD" id="cd05233">
    <property type="entry name" value="SDR_c"/>
    <property type="match status" value="1"/>
</dbReference>
<evidence type="ECO:0000256" key="3">
    <source>
        <dbReference type="RuleBase" id="RU000363"/>
    </source>
</evidence>
<evidence type="ECO:0000313" key="5">
    <source>
        <dbReference type="EMBL" id="RVT98483.1"/>
    </source>
</evidence>
<feature type="domain" description="Ketoreductase" evidence="4">
    <location>
        <begin position="6"/>
        <end position="190"/>
    </location>
</feature>
<dbReference type="OrthoDB" id="9808814at2"/>
<dbReference type="PROSITE" id="PS00061">
    <property type="entry name" value="ADH_SHORT"/>
    <property type="match status" value="1"/>
</dbReference>
<dbReference type="SMART" id="SM00822">
    <property type="entry name" value="PKS_KR"/>
    <property type="match status" value="1"/>
</dbReference>
<comment type="similarity">
    <text evidence="1 3">Belongs to the short-chain dehydrogenases/reductases (SDR) family.</text>
</comment>
<dbReference type="InterPro" id="IPR020904">
    <property type="entry name" value="Sc_DH/Rdtase_CS"/>
</dbReference>
<dbReference type="InterPro" id="IPR036291">
    <property type="entry name" value="NAD(P)-bd_dom_sf"/>
</dbReference>
<dbReference type="PRINTS" id="PR00080">
    <property type="entry name" value="SDRFAMILY"/>
</dbReference>
<evidence type="ECO:0000256" key="2">
    <source>
        <dbReference type="ARBA" id="ARBA00023002"/>
    </source>
</evidence>
<keyword evidence="2" id="KW-0560">Oxidoreductase</keyword>
<dbReference type="Gene3D" id="3.40.50.720">
    <property type="entry name" value="NAD(P)-binding Rossmann-like Domain"/>
    <property type="match status" value="1"/>
</dbReference>
<protein>
    <submittedName>
        <fullName evidence="5">SDR family NAD(P)-dependent oxidoreductase</fullName>
    </submittedName>
</protein>
<dbReference type="EMBL" id="SACK01000008">
    <property type="protein sequence ID" value="RVT98483.1"/>
    <property type="molecule type" value="Genomic_DNA"/>
</dbReference>
<dbReference type="InterPro" id="IPR057326">
    <property type="entry name" value="KR_dom"/>
</dbReference>
<dbReference type="GO" id="GO:0016491">
    <property type="term" value="F:oxidoreductase activity"/>
    <property type="evidence" value="ECO:0007669"/>
    <property type="project" value="UniProtKB-KW"/>
</dbReference>
<dbReference type="AlphaFoldDB" id="A0A3S3TF93"/>
<sequence>MRLENKKVLITGGGAGIGRSIIEELIRQGVHHIAVVGRKKASLEALKQDLSAEQVNILTIEADVSVMDDLNRIGETIITEWGNLDILINNAGVVSAGLLSDISDEDILAQININLTGLILLTKKTLGLLQTSKEAAIVNISSGYGYIAMPFYSVYAATKAAVGQFSDAMRRELHQYPIHVMTVYPSATDTNMMKTAVVDKMDTPQEVALATIAGLIQEDINVIMGGEERKEQIKTNFLEPYKIDQYAAANFEALRKRTKTHRAM</sequence>
<dbReference type="InterPro" id="IPR002347">
    <property type="entry name" value="SDR_fam"/>
</dbReference>
<reference evidence="5 6" key="1">
    <citation type="submission" date="2019-01" db="EMBL/GenBank/DDBJ databases">
        <authorList>
            <person name="Chen W.-M."/>
        </authorList>
    </citation>
    <scope>NUCLEOTIDE SEQUENCE [LARGE SCALE GENOMIC DNA]</scope>
    <source>
        <strain evidence="5 6">YBJ-36</strain>
    </source>
</reference>
<accession>A0A3S3TF93</accession>
<comment type="caution">
    <text evidence="5">The sequence shown here is derived from an EMBL/GenBank/DDBJ whole genome shotgun (WGS) entry which is preliminary data.</text>
</comment>
<evidence type="ECO:0000313" key="6">
    <source>
        <dbReference type="Proteomes" id="UP000282759"/>
    </source>
</evidence>
<proteinExistence type="inferred from homology"/>
<dbReference type="Proteomes" id="UP000282759">
    <property type="component" value="Unassembled WGS sequence"/>
</dbReference>
<dbReference type="PANTHER" id="PTHR42901">
    <property type="entry name" value="ALCOHOL DEHYDROGENASE"/>
    <property type="match status" value="1"/>
</dbReference>
<keyword evidence="6" id="KW-1185">Reference proteome</keyword>
<dbReference type="PANTHER" id="PTHR42901:SF1">
    <property type="entry name" value="ALCOHOL DEHYDROGENASE"/>
    <property type="match status" value="1"/>
</dbReference>
<dbReference type="PRINTS" id="PR00081">
    <property type="entry name" value="GDHRDH"/>
</dbReference>
<evidence type="ECO:0000256" key="1">
    <source>
        <dbReference type="ARBA" id="ARBA00006484"/>
    </source>
</evidence>